<dbReference type="EMBL" id="AHSR01000015">
    <property type="protein sequence ID" value="EMC24753.1"/>
    <property type="molecule type" value="Genomic_DNA"/>
</dbReference>
<proteinExistence type="predicted"/>
<sequence length="31" mass="3643">MRKFQKAAKILSYSLDIIQPRKLTHIMMSHG</sequence>
<gene>
    <name evidence="1" type="ORF">SMU82_03866</name>
</gene>
<organism evidence="1 2">
    <name type="scientific">Streptococcus mutans SM6</name>
    <dbReference type="NCBI Taxonomy" id="857119"/>
    <lineage>
        <taxon>Bacteria</taxon>
        <taxon>Bacillati</taxon>
        <taxon>Bacillota</taxon>
        <taxon>Bacilli</taxon>
        <taxon>Lactobacillales</taxon>
        <taxon>Streptococcaceae</taxon>
        <taxon>Streptococcus</taxon>
    </lineage>
</organism>
<name>A0A829BRW0_STRMG</name>
<reference evidence="1 2" key="1">
    <citation type="journal article" date="2013" name="Mol. Biol. Evol.">
        <title>Evolutionary and population genomics of the cavity causing bacteria Streptococcus mutans.</title>
        <authorList>
            <person name="Cornejo O.E."/>
            <person name="Lefebure T."/>
            <person name="Pavinski Bitar P.D."/>
            <person name="Lang P."/>
            <person name="Richards V.P."/>
            <person name="Eilertson K."/>
            <person name="Do T."/>
            <person name="Beighton D."/>
            <person name="Zeng L."/>
            <person name="Ahn S.J."/>
            <person name="Burne R.A."/>
            <person name="Siepel A."/>
            <person name="Bustamante C.D."/>
            <person name="Stanhope M.J."/>
        </authorList>
    </citation>
    <scope>NUCLEOTIDE SEQUENCE [LARGE SCALE GENOMIC DNA]</scope>
    <source>
        <strain evidence="1 2">SM6</strain>
    </source>
</reference>
<protein>
    <submittedName>
        <fullName evidence="1">Uncharacterized protein</fullName>
    </submittedName>
</protein>
<comment type="caution">
    <text evidence="1">The sequence shown here is derived from an EMBL/GenBank/DDBJ whole genome shotgun (WGS) entry which is preliminary data.</text>
</comment>
<evidence type="ECO:0000313" key="2">
    <source>
        <dbReference type="Proteomes" id="UP000011676"/>
    </source>
</evidence>
<evidence type="ECO:0000313" key="1">
    <source>
        <dbReference type="EMBL" id="EMC24753.1"/>
    </source>
</evidence>
<accession>A0A829BRW0</accession>
<dbReference type="AlphaFoldDB" id="A0A829BRW0"/>
<dbReference type="Proteomes" id="UP000011676">
    <property type="component" value="Unassembled WGS sequence"/>
</dbReference>